<evidence type="ECO:0000313" key="1">
    <source>
        <dbReference type="EMBL" id="GCA64420.1"/>
    </source>
</evidence>
<dbReference type="Proteomes" id="UP000265618">
    <property type="component" value="Unassembled WGS sequence"/>
</dbReference>
<name>A0A391NV34_9EUKA</name>
<sequence length="35" mass="3788">AEGAANRDSLSSLLGVQPEQALVCYRGVYAHLDQR</sequence>
<gene>
    <name evidence="1" type="ORF">KIPB_014218</name>
</gene>
<protein>
    <submittedName>
        <fullName evidence="1">Uncharacterized protein</fullName>
    </submittedName>
</protein>
<proteinExistence type="predicted"/>
<feature type="non-terminal residue" evidence="1">
    <location>
        <position position="1"/>
    </location>
</feature>
<accession>A0A391NV34</accession>
<keyword evidence="2" id="KW-1185">Reference proteome</keyword>
<organism evidence="1 2">
    <name type="scientific">Kipferlia bialata</name>
    <dbReference type="NCBI Taxonomy" id="797122"/>
    <lineage>
        <taxon>Eukaryota</taxon>
        <taxon>Metamonada</taxon>
        <taxon>Carpediemonas-like organisms</taxon>
        <taxon>Kipferlia</taxon>
    </lineage>
</organism>
<reference evidence="1 2" key="1">
    <citation type="journal article" date="2018" name="PLoS ONE">
        <title>The draft genome of Kipferlia bialata reveals reductive genome evolution in fornicate parasites.</title>
        <authorList>
            <person name="Tanifuji G."/>
            <person name="Takabayashi S."/>
            <person name="Kume K."/>
            <person name="Takagi M."/>
            <person name="Nakayama T."/>
            <person name="Kamikawa R."/>
            <person name="Inagaki Y."/>
            <person name="Hashimoto T."/>
        </authorList>
    </citation>
    <scope>NUCLEOTIDE SEQUENCE [LARGE SCALE GENOMIC DNA]</scope>
    <source>
        <strain evidence="1">NY0173</strain>
    </source>
</reference>
<dbReference type="EMBL" id="BDIP01007180">
    <property type="protein sequence ID" value="GCA64420.1"/>
    <property type="molecule type" value="Genomic_DNA"/>
</dbReference>
<evidence type="ECO:0000313" key="2">
    <source>
        <dbReference type="Proteomes" id="UP000265618"/>
    </source>
</evidence>
<comment type="caution">
    <text evidence="1">The sequence shown here is derived from an EMBL/GenBank/DDBJ whole genome shotgun (WGS) entry which is preliminary data.</text>
</comment>
<dbReference type="AlphaFoldDB" id="A0A391NV34"/>